<dbReference type="PANTHER" id="PTHR12434">
    <property type="entry name" value="MEDIATOR OF RNA POLYMERASE II TRANSCRIPTION SUBUNIT 22"/>
    <property type="match status" value="1"/>
</dbReference>
<feature type="compositionally biased region" description="Basic and acidic residues" evidence="6">
    <location>
        <begin position="496"/>
        <end position="507"/>
    </location>
</feature>
<protein>
    <recommendedName>
        <fullName evidence="9">Mediator of RNA polymerase II transcription subunit 22</fullName>
    </recommendedName>
</protein>
<dbReference type="GO" id="GO:0006357">
    <property type="term" value="P:regulation of transcription by RNA polymerase II"/>
    <property type="evidence" value="ECO:0007669"/>
    <property type="project" value="InterPro"/>
</dbReference>
<sequence length="642" mass="69007">MSGDRDPWDSSRGEIIGTVSGNSIATSDSTRINEDNAIDSSTPSRPGFISRTVSSDYNMANDSIRIDEDNAANFMAPPGSEHMSGAPASYPTSHLTGINESSVTDTSNPASPGPISRMLFSDSVMTNWPMVSDSSMNQSTDAVATEPMSWLPGPEVAMPYSSDNQFGNMPPQPIGALTYGLNMPPQPIGSTGGNTSSTRLPYYGVGMHPLLINSTAESTSSTRMPYHGVGMHPLLVDSTSGNASSALPNNEVSMRLQSPIQFASENITNPSLLNEYAANEVVGFVEPVFNNHTPHQGAASLGLPREATTANELVFDNGTMRQEGSSAQMTQNGLHMEVSLNFEDVSIPGLLNEVTATTQPISNNEMLRQNDSYAQVAQNDMSMGNLLDNGNESRVSLFNAFGANEFSELPELDFGNSTLHQDDPNPNLPNELTANEFAELPEVVLDNGMLHQDGLRPNVSNEVTAITESVASKEAASITGQVANNEVTAATESVAEDERPSQNDPVHKHGSVHNDGSADNLAEIRRSKADELTDRQERAIAALLIRFQNLVKLAALPTEDAFTKETAAAEGLRMEVESNALTSAAEDLLKLTRELKEFWIFGSLRGIGEGEGDGEMETDSKKVAELIEKQLEKKHEQEKNKA</sequence>
<keyword evidence="8" id="KW-1185">Reference proteome</keyword>
<evidence type="ECO:0000256" key="5">
    <source>
        <dbReference type="ARBA" id="ARBA00023242"/>
    </source>
</evidence>
<feature type="region of interest" description="Disordered" evidence="6">
    <location>
        <begin position="1"/>
        <end position="53"/>
    </location>
</feature>
<gene>
    <name evidence="7" type="ORF">BELL_0568g00050</name>
</gene>
<evidence type="ECO:0008006" key="9">
    <source>
        <dbReference type="Google" id="ProtNLM"/>
    </source>
</evidence>
<dbReference type="GO" id="GO:0003712">
    <property type="term" value="F:transcription coregulator activity"/>
    <property type="evidence" value="ECO:0007669"/>
    <property type="project" value="InterPro"/>
</dbReference>
<dbReference type="PANTHER" id="PTHR12434:SF6">
    <property type="entry name" value="MEDIATOR OF RNA POLYMERASE II TRANSCRIPTION SUBUNIT 22"/>
    <property type="match status" value="1"/>
</dbReference>
<proteinExistence type="inferred from homology"/>
<dbReference type="STRING" id="278938.A0A4Z1JRG4"/>
<name>A0A4Z1JRG4_9HELO</name>
<keyword evidence="5" id="KW-0539">Nucleus</keyword>
<dbReference type="GO" id="GO:0016592">
    <property type="term" value="C:mediator complex"/>
    <property type="evidence" value="ECO:0007669"/>
    <property type="project" value="InterPro"/>
</dbReference>
<comment type="caution">
    <text evidence="7">The sequence shown here is derived from an EMBL/GenBank/DDBJ whole genome shotgun (WGS) entry which is preliminary data.</text>
</comment>
<feature type="compositionally biased region" description="Basic and acidic residues" evidence="6">
    <location>
        <begin position="1"/>
        <end position="12"/>
    </location>
</feature>
<feature type="compositionally biased region" description="Polar residues" evidence="6">
    <location>
        <begin position="19"/>
        <end position="30"/>
    </location>
</feature>
<keyword evidence="3" id="KW-0805">Transcription regulation</keyword>
<evidence type="ECO:0000256" key="3">
    <source>
        <dbReference type="ARBA" id="ARBA00023015"/>
    </source>
</evidence>
<accession>A0A4Z1JRG4</accession>
<dbReference type="Pfam" id="PF06179">
    <property type="entry name" value="Med22"/>
    <property type="match status" value="1"/>
</dbReference>
<dbReference type="AlphaFoldDB" id="A0A4Z1JRG4"/>
<evidence type="ECO:0000256" key="4">
    <source>
        <dbReference type="ARBA" id="ARBA00023163"/>
    </source>
</evidence>
<evidence type="ECO:0000313" key="7">
    <source>
        <dbReference type="EMBL" id="TGO71497.1"/>
    </source>
</evidence>
<comment type="subcellular location">
    <subcellularLocation>
        <location evidence="1">Nucleus</location>
    </subcellularLocation>
</comment>
<evidence type="ECO:0000313" key="8">
    <source>
        <dbReference type="Proteomes" id="UP000297229"/>
    </source>
</evidence>
<feature type="region of interest" description="Disordered" evidence="6">
    <location>
        <begin position="488"/>
        <end position="520"/>
    </location>
</feature>
<evidence type="ECO:0000256" key="6">
    <source>
        <dbReference type="SAM" id="MobiDB-lite"/>
    </source>
</evidence>
<reference evidence="7 8" key="1">
    <citation type="submission" date="2017-12" db="EMBL/GenBank/DDBJ databases">
        <title>Comparative genomics of Botrytis spp.</title>
        <authorList>
            <person name="Valero-Jimenez C.A."/>
            <person name="Tapia P."/>
            <person name="Veloso J."/>
            <person name="Silva-Moreno E."/>
            <person name="Staats M."/>
            <person name="Valdes J.H."/>
            <person name="Van Kan J.A.L."/>
        </authorList>
    </citation>
    <scope>NUCLEOTIDE SEQUENCE [LARGE SCALE GENOMIC DNA]</scope>
    <source>
        <strain evidence="7 8">Be9601</strain>
    </source>
</reference>
<comment type="similarity">
    <text evidence="2">Belongs to the Mediator complex subunit 22 family.</text>
</comment>
<dbReference type="Proteomes" id="UP000297229">
    <property type="component" value="Unassembled WGS sequence"/>
</dbReference>
<keyword evidence="4" id="KW-0804">Transcription</keyword>
<evidence type="ECO:0000256" key="2">
    <source>
        <dbReference type="ARBA" id="ARBA00005942"/>
    </source>
</evidence>
<dbReference type="InterPro" id="IPR009332">
    <property type="entry name" value="Med22"/>
</dbReference>
<organism evidence="7 8">
    <name type="scientific">Botrytis elliptica</name>
    <dbReference type="NCBI Taxonomy" id="278938"/>
    <lineage>
        <taxon>Eukaryota</taxon>
        <taxon>Fungi</taxon>
        <taxon>Dikarya</taxon>
        <taxon>Ascomycota</taxon>
        <taxon>Pezizomycotina</taxon>
        <taxon>Leotiomycetes</taxon>
        <taxon>Helotiales</taxon>
        <taxon>Sclerotiniaceae</taxon>
        <taxon>Botrytis</taxon>
    </lineage>
</organism>
<evidence type="ECO:0000256" key="1">
    <source>
        <dbReference type="ARBA" id="ARBA00004123"/>
    </source>
</evidence>
<dbReference type="EMBL" id="PQXM01000566">
    <property type="protein sequence ID" value="TGO71497.1"/>
    <property type="molecule type" value="Genomic_DNA"/>
</dbReference>